<reference evidence="1" key="2">
    <citation type="submission" date="2020-09" db="EMBL/GenBank/DDBJ databases">
        <authorList>
            <person name="Sun Q."/>
            <person name="Zhou Y."/>
        </authorList>
    </citation>
    <scope>NUCLEOTIDE SEQUENCE</scope>
    <source>
        <strain evidence="1">CGMCC 4.7430</strain>
    </source>
</reference>
<sequence>MPGFLDYILLPEADGILVEELVLAGDGTATGLDSAGWRADGGGWWSSAAYARELRTDAGLRGRVVAVRRREAESVYRRLAGAELPDEATLRTFFHDRLPLAGSPPLVLTSPQPPDGFHEVRVYRVLFAGDLGQDSLPRLREVWRMALADPRERVVGTAESRVAGDWFTWDVRRIGPGTAWCLDVTARLGSGSDAAVRPLLRELTVVMRAEGLIPVTIERFS</sequence>
<dbReference type="Proteomes" id="UP000660745">
    <property type="component" value="Unassembled WGS sequence"/>
</dbReference>
<keyword evidence="2" id="KW-1185">Reference proteome</keyword>
<evidence type="ECO:0000313" key="1">
    <source>
        <dbReference type="EMBL" id="GGP13974.1"/>
    </source>
</evidence>
<dbReference type="RefSeq" id="WP_189142846.1">
    <property type="nucleotide sequence ID" value="NZ_BMNK01000015.1"/>
</dbReference>
<reference evidence="1" key="1">
    <citation type="journal article" date="2014" name="Int. J. Syst. Evol. Microbiol.">
        <title>Complete genome sequence of Corynebacterium casei LMG S-19264T (=DSM 44701T), isolated from a smear-ripened cheese.</title>
        <authorList>
            <consortium name="US DOE Joint Genome Institute (JGI-PGF)"/>
            <person name="Walter F."/>
            <person name="Albersmeier A."/>
            <person name="Kalinowski J."/>
            <person name="Ruckert C."/>
        </authorList>
    </citation>
    <scope>NUCLEOTIDE SEQUENCE</scope>
    <source>
        <strain evidence="1">CGMCC 4.7430</strain>
    </source>
</reference>
<organism evidence="1 2">
    <name type="scientific">Nonomuraea glycinis</name>
    <dbReference type="NCBI Taxonomy" id="2047744"/>
    <lineage>
        <taxon>Bacteria</taxon>
        <taxon>Bacillati</taxon>
        <taxon>Actinomycetota</taxon>
        <taxon>Actinomycetes</taxon>
        <taxon>Streptosporangiales</taxon>
        <taxon>Streptosporangiaceae</taxon>
        <taxon>Nonomuraea</taxon>
    </lineage>
</organism>
<comment type="caution">
    <text evidence="1">The sequence shown here is derived from an EMBL/GenBank/DDBJ whole genome shotgun (WGS) entry which is preliminary data.</text>
</comment>
<gene>
    <name evidence="1" type="ORF">GCM10012278_67900</name>
</gene>
<dbReference type="EMBL" id="BMNK01000015">
    <property type="protein sequence ID" value="GGP13974.1"/>
    <property type="molecule type" value="Genomic_DNA"/>
</dbReference>
<evidence type="ECO:0000313" key="2">
    <source>
        <dbReference type="Proteomes" id="UP000660745"/>
    </source>
</evidence>
<accession>A0A918AC02</accession>
<protein>
    <submittedName>
        <fullName evidence="1">Uncharacterized protein</fullName>
    </submittedName>
</protein>
<name>A0A918AC02_9ACTN</name>
<proteinExistence type="predicted"/>
<dbReference type="AlphaFoldDB" id="A0A918AC02"/>